<dbReference type="RefSeq" id="WP_100789738.1">
    <property type="nucleotide sequence ID" value="NZ_NPDQ01000002.1"/>
</dbReference>
<dbReference type="InterPro" id="IPR008338">
    <property type="entry name" value="Capsule_biosynth_CapC"/>
</dbReference>
<dbReference type="PRINTS" id="PR01759">
    <property type="entry name" value="CAPSULEPROTC"/>
</dbReference>
<organism evidence="2 3">
    <name type="scientific">Leptospira brenneri</name>
    <dbReference type="NCBI Taxonomy" id="2023182"/>
    <lineage>
        <taxon>Bacteria</taxon>
        <taxon>Pseudomonadati</taxon>
        <taxon>Spirochaetota</taxon>
        <taxon>Spirochaetia</taxon>
        <taxon>Leptospirales</taxon>
        <taxon>Leptospiraceae</taxon>
        <taxon>Leptospira</taxon>
    </lineage>
</organism>
<comment type="caution">
    <text evidence="2">The sequence shown here is derived from an EMBL/GenBank/DDBJ whole genome shotgun (WGS) entry which is preliminary data.</text>
</comment>
<proteinExistence type="predicted"/>
<feature type="transmembrane region" description="Helical" evidence="1">
    <location>
        <begin position="99"/>
        <end position="119"/>
    </location>
</feature>
<dbReference type="Proteomes" id="UP000297891">
    <property type="component" value="Unassembled WGS sequence"/>
</dbReference>
<evidence type="ECO:0000313" key="2">
    <source>
        <dbReference type="EMBL" id="TGK96559.1"/>
    </source>
</evidence>
<keyword evidence="1" id="KW-0812">Transmembrane</keyword>
<feature type="transmembrane region" description="Helical" evidence="1">
    <location>
        <begin position="131"/>
        <end position="148"/>
    </location>
</feature>
<keyword evidence="3" id="KW-1185">Reference proteome</keyword>
<dbReference type="EMBL" id="RQFP01000001">
    <property type="protein sequence ID" value="TGK96559.1"/>
    <property type="molecule type" value="Genomic_DNA"/>
</dbReference>
<dbReference type="NCBIfam" id="TIGR04011">
    <property type="entry name" value="poly_gGlu_PgsC"/>
    <property type="match status" value="1"/>
</dbReference>
<keyword evidence="1" id="KW-1133">Transmembrane helix</keyword>
<feature type="transmembrane region" description="Helical" evidence="1">
    <location>
        <begin position="7"/>
        <end position="26"/>
    </location>
</feature>
<dbReference type="AlphaFoldDB" id="A0A2M9Y4F9"/>
<feature type="transmembrane region" description="Helical" evidence="1">
    <location>
        <begin position="46"/>
        <end position="68"/>
    </location>
</feature>
<sequence length="154" mass="17179">MNEILPLSIGLSLVVSLVFSELFGILGTGLVVPGYLALSFNHPKDIVLTFLIALLSYLCVEILSNFLLIFGKRKIVFILLFGYFFGYLLNYQVLPDLDISYLSEVRGIGFIIPGLIAIWYERQGVLETTSVLILASIFVKILLIFLLGTELETL</sequence>
<reference evidence="2" key="1">
    <citation type="journal article" date="2019" name="PLoS Negl. Trop. Dis.">
        <title>Revisiting the worldwide diversity of Leptospira species in the environment.</title>
        <authorList>
            <person name="Vincent A.T."/>
            <person name="Schiettekatte O."/>
            <person name="Bourhy P."/>
            <person name="Veyrier F.J."/>
            <person name="Picardeau M."/>
        </authorList>
    </citation>
    <scope>NUCLEOTIDE SEQUENCE [LARGE SCALE GENOMIC DNA]</scope>
    <source>
        <strain evidence="2">201800277</strain>
    </source>
</reference>
<evidence type="ECO:0000313" key="3">
    <source>
        <dbReference type="Proteomes" id="UP000297891"/>
    </source>
</evidence>
<feature type="transmembrane region" description="Helical" evidence="1">
    <location>
        <begin position="75"/>
        <end position="93"/>
    </location>
</feature>
<dbReference type="GO" id="GO:0045227">
    <property type="term" value="P:capsule polysaccharide biosynthetic process"/>
    <property type="evidence" value="ECO:0007669"/>
    <property type="project" value="InterPro"/>
</dbReference>
<gene>
    <name evidence="2" type="primary">pgsC</name>
    <name evidence="2" type="ORF">EHQ30_08160</name>
</gene>
<keyword evidence="1" id="KW-0472">Membrane</keyword>
<protein>
    <submittedName>
        <fullName evidence="2">Poly-gamma-glutamate biosynthesis protein PgsC</fullName>
    </submittedName>
</protein>
<accession>A0A2M9Y4F9</accession>
<name>A0A2M9Y4F9_9LEPT</name>
<dbReference type="OrthoDB" id="48792at2"/>
<dbReference type="GO" id="GO:0016020">
    <property type="term" value="C:membrane"/>
    <property type="evidence" value="ECO:0007669"/>
    <property type="project" value="InterPro"/>
</dbReference>
<dbReference type="Pfam" id="PF14102">
    <property type="entry name" value="Caps_synth_CapC"/>
    <property type="match status" value="1"/>
</dbReference>
<evidence type="ECO:0000256" key="1">
    <source>
        <dbReference type="SAM" id="Phobius"/>
    </source>
</evidence>